<dbReference type="EMBL" id="VSRR010104213">
    <property type="protein sequence ID" value="MPC95997.1"/>
    <property type="molecule type" value="Genomic_DNA"/>
</dbReference>
<comment type="caution">
    <text evidence="2">The sequence shown here is derived from an EMBL/GenBank/DDBJ whole genome shotgun (WGS) entry which is preliminary data.</text>
</comment>
<proteinExistence type="predicted"/>
<dbReference type="AlphaFoldDB" id="A0A5B7JS80"/>
<dbReference type="SUPFAM" id="SSF82866">
    <property type="entry name" value="Multidrug efflux transporter AcrB transmembrane domain"/>
    <property type="match status" value="1"/>
</dbReference>
<accession>A0A5B7JS80</accession>
<dbReference type="OrthoDB" id="6510177at2759"/>
<evidence type="ECO:0000313" key="3">
    <source>
        <dbReference type="Proteomes" id="UP000324222"/>
    </source>
</evidence>
<protein>
    <submittedName>
        <fullName evidence="2">Uncharacterized protein</fullName>
    </submittedName>
</protein>
<dbReference type="Gene3D" id="1.20.1640.10">
    <property type="entry name" value="Multidrug efflux transporter AcrB transmembrane domain"/>
    <property type="match status" value="1"/>
</dbReference>
<gene>
    <name evidence="2" type="ORF">E2C01_091230</name>
</gene>
<evidence type="ECO:0000256" key="1">
    <source>
        <dbReference type="SAM" id="Phobius"/>
    </source>
</evidence>
<keyword evidence="1" id="KW-0812">Transmembrane</keyword>
<reference evidence="2 3" key="1">
    <citation type="submission" date="2019-05" db="EMBL/GenBank/DDBJ databases">
        <title>Another draft genome of Portunus trituberculatus and its Hox gene families provides insights of decapod evolution.</title>
        <authorList>
            <person name="Jeong J.-H."/>
            <person name="Song I."/>
            <person name="Kim S."/>
            <person name="Choi T."/>
            <person name="Kim D."/>
            <person name="Ryu S."/>
            <person name="Kim W."/>
        </authorList>
    </citation>
    <scope>NUCLEOTIDE SEQUENCE [LARGE SCALE GENOMIC DNA]</scope>
    <source>
        <tissue evidence="2">Muscle</tissue>
    </source>
</reference>
<sequence>MDEVKQLVRDAQFSDMAAATAYIYSSWETNKVIMEELMRNLCLAMVAVFIMTLFLLANIVASLFVLICVVLTLVSCVCYPRLTSSAIQANHNTDLI</sequence>
<name>A0A5B7JS80_PORTR</name>
<evidence type="ECO:0000313" key="2">
    <source>
        <dbReference type="EMBL" id="MPC95997.1"/>
    </source>
</evidence>
<keyword evidence="1" id="KW-1133">Transmembrane helix</keyword>
<feature type="transmembrane region" description="Helical" evidence="1">
    <location>
        <begin position="41"/>
        <end position="74"/>
    </location>
</feature>
<organism evidence="2 3">
    <name type="scientific">Portunus trituberculatus</name>
    <name type="common">Swimming crab</name>
    <name type="synonym">Neptunus trituberculatus</name>
    <dbReference type="NCBI Taxonomy" id="210409"/>
    <lineage>
        <taxon>Eukaryota</taxon>
        <taxon>Metazoa</taxon>
        <taxon>Ecdysozoa</taxon>
        <taxon>Arthropoda</taxon>
        <taxon>Crustacea</taxon>
        <taxon>Multicrustacea</taxon>
        <taxon>Malacostraca</taxon>
        <taxon>Eumalacostraca</taxon>
        <taxon>Eucarida</taxon>
        <taxon>Decapoda</taxon>
        <taxon>Pleocyemata</taxon>
        <taxon>Brachyura</taxon>
        <taxon>Eubrachyura</taxon>
        <taxon>Portunoidea</taxon>
        <taxon>Portunidae</taxon>
        <taxon>Portuninae</taxon>
        <taxon>Portunus</taxon>
    </lineage>
</organism>
<dbReference type="Proteomes" id="UP000324222">
    <property type="component" value="Unassembled WGS sequence"/>
</dbReference>
<keyword evidence="3" id="KW-1185">Reference proteome</keyword>
<keyword evidence="1" id="KW-0472">Membrane</keyword>